<organism evidence="2">
    <name type="scientific">Caldilineaceae bacterium SB0675_bin_29</name>
    <dbReference type="NCBI Taxonomy" id="2605266"/>
    <lineage>
        <taxon>Bacteria</taxon>
        <taxon>Bacillati</taxon>
        <taxon>Chloroflexota</taxon>
        <taxon>Caldilineae</taxon>
        <taxon>Caldilineales</taxon>
        <taxon>Caldilineaceae</taxon>
    </lineage>
</organism>
<evidence type="ECO:0000313" key="2">
    <source>
        <dbReference type="EMBL" id="MYH61289.1"/>
    </source>
</evidence>
<dbReference type="InterPro" id="IPR041698">
    <property type="entry name" value="Methyltransf_25"/>
</dbReference>
<protein>
    <submittedName>
        <fullName evidence="2">Class I SAM-dependent methyltransferase</fullName>
    </submittedName>
</protein>
<dbReference type="GO" id="GO:0008168">
    <property type="term" value="F:methyltransferase activity"/>
    <property type="evidence" value="ECO:0007669"/>
    <property type="project" value="UniProtKB-KW"/>
</dbReference>
<evidence type="ECO:0000259" key="1">
    <source>
        <dbReference type="Pfam" id="PF13649"/>
    </source>
</evidence>
<dbReference type="EMBL" id="VYDA01000223">
    <property type="protein sequence ID" value="MYH61289.1"/>
    <property type="molecule type" value="Genomic_DNA"/>
</dbReference>
<reference evidence="2" key="1">
    <citation type="submission" date="2019-09" db="EMBL/GenBank/DDBJ databases">
        <title>Characterisation of the sponge microbiome using genome-centric metagenomics.</title>
        <authorList>
            <person name="Engelberts J.P."/>
            <person name="Robbins S.J."/>
            <person name="De Goeij J.M."/>
            <person name="Aranda M."/>
            <person name="Bell S.C."/>
            <person name="Webster N.S."/>
        </authorList>
    </citation>
    <scope>NUCLEOTIDE SEQUENCE</scope>
    <source>
        <strain evidence="2">SB0675_bin_29</strain>
    </source>
</reference>
<feature type="domain" description="Methyltransferase" evidence="1">
    <location>
        <begin position="235"/>
        <end position="323"/>
    </location>
</feature>
<keyword evidence="2" id="KW-0489">Methyltransferase</keyword>
<gene>
    <name evidence="2" type="ORF">F4148_05865</name>
</gene>
<dbReference type="Gene3D" id="3.40.50.150">
    <property type="entry name" value="Vaccinia Virus protein VP39"/>
    <property type="match status" value="1"/>
</dbReference>
<proteinExistence type="predicted"/>
<accession>A0A6B1FXC6</accession>
<name>A0A6B1FXC6_9CHLR</name>
<dbReference type="AlphaFoldDB" id="A0A6B1FXC6"/>
<sequence length="437" mass="46917">MAQVRQQTPTDPDGSDAVLVLTVRPWAPAAVNQHVRLVLGDAECAATDAVWVEIGYGLEGAPLTYLRHILQVDGWRLAETIEQLIKGETPYATWRSSCPPALLMARAGDADVLGNPTYQVTLQLTVSGLTDGGPRDGSAITFALDRVSGDELARFGEAFDQELQQALEYQLPATTPTGPATPPYGLEVNTFSSRVNAAAYDALGSDYSHDYLAEPFFREAFEGWLGMLPAGGRTLEIGCGHGIPIAATLAAAGQRVTGIDPSAQMIAEARLAVPGHDFRQLALVELEETDAFEGACCFFSLLCMDPIELRIGLARLHRALKAGAPLLIVSGVPDLFTRTSPLRSVQGRTTWEWPYDHEDMAAVLTAGGQWQVGAPALRFYDTDTLEQIEAASLDQLAADARYLPGAEMSDPLAFATGKRTVKGVYALVARRTAVDSD</sequence>
<dbReference type="InterPro" id="IPR029063">
    <property type="entry name" value="SAM-dependent_MTases_sf"/>
</dbReference>
<dbReference type="SUPFAM" id="SSF53335">
    <property type="entry name" value="S-adenosyl-L-methionine-dependent methyltransferases"/>
    <property type="match status" value="1"/>
</dbReference>
<keyword evidence="2" id="KW-0808">Transferase</keyword>
<comment type="caution">
    <text evidence="2">The sequence shown here is derived from an EMBL/GenBank/DDBJ whole genome shotgun (WGS) entry which is preliminary data.</text>
</comment>
<dbReference type="GO" id="GO:0032259">
    <property type="term" value="P:methylation"/>
    <property type="evidence" value="ECO:0007669"/>
    <property type="project" value="UniProtKB-KW"/>
</dbReference>
<dbReference type="CDD" id="cd02440">
    <property type="entry name" value="AdoMet_MTases"/>
    <property type="match status" value="1"/>
</dbReference>
<dbReference type="Pfam" id="PF13649">
    <property type="entry name" value="Methyltransf_25"/>
    <property type="match status" value="1"/>
</dbReference>